<reference evidence="1" key="1">
    <citation type="submission" date="2024-02" db="EMBL/GenBank/DDBJ databases">
        <title>Metagenome Assembled Genome of Zalaria obscura JY119.</title>
        <authorList>
            <person name="Vighnesh L."/>
            <person name="Jagadeeshwari U."/>
            <person name="Venkata Ramana C."/>
            <person name="Sasikala C."/>
        </authorList>
    </citation>
    <scope>NUCLEOTIDE SEQUENCE</scope>
    <source>
        <strain evidence="1">JY119</strain>
    </source>
</reference>
<name>A0ACC3SNM6_9PEZI</name>
<gene>
    <name evidence="1" type="primary">IRR1</name>
    <name evidence="1" type="ORF">M8818_000404</name>
</gene>
<sequence>MSSSPLSEAPDDATSTTNKRRSGRVSRKPDVYASSPNGAKRKRDHADDEEVEDEVSQEEEESSEDEPDEEEMREKRARERKAKSAAPKKPAAKKPKSNGTATNLAIRTGQGKKRAPKRAKALDSAAAEEAGGLYAEVFASGNTLEDVAKQWLQDFEEFDEEEGDHQARAVSELINFVLKCAGCDAKVTDHDIEDVDGCTNKLSDLQDEYQAQNITEYPIIAKGKGTAAFKASITGFFYTLIKTIYAGGVLFENVELIENIEVWLSSMSAAQNRPFRHTATVVSLAVITALCEIGRDLVNDSAKALRHSESERKKSRVNKARVSELQKQAKDSKQLQEKLDNLVKDWFDTIYIHRYRDVDPRIRVDCAQALGDWIMTYPDVFFDGSHLRYLGWVLSDTYAPARHEVVKQLTRFYKDKDKLGGLKTFTERFRARLVEMATKDHEASVRAATVELLDLLREGGFLEPDDIDAIGRLIFDAEQRVRKAVVGFFAESINEAYDAKIEELGGQENVDEILPSEEGAGFDNPRPEWIKFKCLAEGLESYDSEDAEPMRHVERGVGTDIYHLNTEVAESRFAIAAETLYNQIPEIRQWEALAGYLLYDTSTDGQDGADAGTEAQLKEQLRLSEKEEVILLEVLNSSVKGTITQLIEAGSDKKGRKTKKQREELAEESEEAARHLVSLLPRLLKKFGESPQTATTVLRLERVVNLEAFQEYRQDSATYASLLDDINKQFLTHGSEDVLAEASRALLSAKSFAELGEVTDEKIEALWDDTMGSFDALTKGKSLNVRTTLPSKVLDAMVKTVLRMERLASITNPISYLESPVQSSGSRKSQARQGASPLESLIALIQQAVPYGSTPEDPEDALLEDSLAIHAARTMRFYFMWLVTSLKSSLESSATNTSSTSINTLREHSEAFTKSLTAVLTGRDPKEDISIEVAGLLLDTNMLLSTVRQIKPSAQSTQSKEDLESVAQDIDPKTLNRILRVYGAAENAFAKASGKVLEAATEDEDVDADPMDADPEAEDDADEDEGEEFDEDGNETQSSQMRRANKMQRSLIAEQRLCELAGKLVLACLGDMVGRQRVEKRLERNRARLGVNFKEVVAHLDHGRAKARPKREKQPATNWQTAKKGKPAAKSREIVEEDESEEEDEVMYEIEDGEDEPDEEEEIHVAQQPEDEEVESVLGE</sequence>
<accession>A0ACC3SNM6</accession>
<evidence type="ECO:0000313" key="1">
    <source>
        <dbReference type="EMBL" id="KAK8219988.1"/>
    </source>
</evidence>
<protein>
    <submittedName>
        <fullName evidence="1">Cohesin complex subunit</fullName>
    </submittedName>
</protein>
<proteinExistence type="predicted"/>
<dbReference type="EMBL" id="JAMKPW020000002">
    <property type="protein sequence ID" value="KAK8219988.1"/>
    <property type="molecule type" value="Genomic_DNA"/>
</dbReference>
<keyword evidence="2" id="KW-1185">Reference proteome</keyword>
<organism evidence="1 2">
    <name type="scientific">Zalaria obscura</name>
    <dbReference type="NCBI Taxonomy" id="2024903"/>
    <lineage>
        <taxon>Eukaryota</taxon>
        <taxon>Fungi</taxon>
        <taxon>Dikarya</taxon>
        <taxon>Ascomycota</taxon>
        <taxon>Pezizomycotina</taxon>
        <taxon>Dothideomycetes</taxon>
        <taxon>Dothideomycetidae</taxon>
        <taxon>Dothideales</taxon>
        <taxon>Zalariaceae</taxon>
        <taxon>Zalaria</taxon>
    </lineage>
</organism>
<evidence type="ECO:0000313" key="2">
    <source>
        <dbReference type="Proteomes" id="UP001320706"/>
    </source>
</evidence>
<comment type="caution">
    <text evidence="1">The sequence shown here is derived from an EMBL/GenBank/DDBJ whole genome shotgun (WGS) entry which is preliminary data.</text>
</comment>
<dbReference type="Proteomes" id="UP001320706">
    <property type="component" value="Unassembled WGS sequence"/>
</dbReference>